<reference evidence="1" key="1">
    <citation type="submission" date="2022-04" db="EMBL/GenBank/DDBJ databases">
        <title>Genome of the entomopathogenic fungus Entomophthora muscae.</title>
        <authorList>
            <person name="Elya C."/>
            <person name="Lovett B.R."/>
            <person name="Lee E."/>
            <person name="Macias A.M."/>
            <person name="Hajek A.E."/>
            <person name="De Bivort B.L."/>
            <person name="Kasson M.T."/>
            <person name="De Fine Licht H.H."/>
            <person name="Stajich J.E."/>
        </authorList>
    </citation>
    <scope>NUCLEOTIDE SEQUENCE</scope>
    <source>
        <strain evidence="1">Berkeley</strain>
    </source>
</reference>
<gene>
    <name evidence="1" type="primary">PAT1_2</name>
    <name evidence="1" type="ORF">DSO57_1023306</name>
</gene>
<sequence>MLRQSGGNLVGFMAPSPEVPLAQSVELYTVLFSSLSNHFLAIFPPSSSQIEDSYVWQFLAALSVGLTLEQQHQLVLEVREKVIENVTNATRGHYPPEIAQIKIANVNLFLHALGLDASQVNVQAGR</sequence>
<evidence type="ECO:0000313" key="1">
    <source>
        <dbReference type="EMBL" id="KAJ9065096.1"/>
    </source>
</evidence>
<accession>A0ACC2SS77</accession>
<dbReference type="EMBL" id="QTSX02004381">
    <property type="protein sequence ID" value="KAJ9065096.1"/>
    <property type="molecule type" value="Genomic_DNA"/>
</dbReference>
<evidence type="ECO:0000313" key="2">
    <source>
        <dbReference type="Proteomes" id="UP001165960"/>
    </source>
</evidence>
<protein>
    <submittedName>
        <fullName evidence="1">DNA topoisomerase 2-associated protein pat1</fullName>
    </submittedName>
</protein>
<proteinExistence type="predicted"/>
<organism evidence="1 2">
    <name type="scientific">Entomophthora muscae</name>
    <dbReference type="NCBI Taxonomy" id="34485"/>
    <lineage>
        <taxon>Eukaryota</taxon>
        <taxon>Fungi</taxon>
        <taxon>Fungi incertae sedis</taxon>
        <taxon>Zoopagomycota</taxon>
        <taxon>Entomophthoromycotina</taxon>
        <taxon>Entomophthoromycetes</taxon>
        <taxon>Entomophthorales</taxon>
        <taxon>Entomophthoraceae</taxon>
        <taxon>Entomophthora</taxon>
    </lineage>
</organism>
<comment type="caution">
    <text evidence="1">The sequence shown here is derived from an EMBL/GenBank/DDBJ whole genome shotgun (WGS) entry which is preliminary data.</text>
</comment>
<name>A0ACC2SS77_9FUNG</name>
<dbReference type="Proteomes" id="UP001165960">
    <property type="component" value="Unassembled WGS sequence"/>
</dbReference>
<keyword evidence="2" id="KW-1185">Reference proteome</keyword>